<proteinExistence type="predicted"/>
<protein>
    <submittedName>
        <fullName evidence="1">Uncharacterized protein</fullName>
    </submittedName>
</protein>
<evidence type="ECO:0000313" key="2">
    <source>
        <dbReference type="Proteomes" id="UP000305238"/>
    </source>
</evidence>
<accession>A0A5S4H994</accession>
<keyword evidence="2" id="KW-1185">Reference proteome</keyword>
<reference evidence="1 2" key="1">
    <citation type="submission" date="2019-05" db="EMBL/GenBank/DDBJ databases">
        <title>Draft genome sequence of Actinomadura geliboluensis A8036.</title>
        <authorList>
            <person name="Saricaoglu S."/>
            <person name="Isik K."/>
        </authorList>
    </citation>
    <scope>NUCLEOTIDE SEQUENCE [LARGE SCALE GENOMIC DNA]</scope>
    <source>
        <strain evidence="1 2">A8036</strain>
    </source>
</reference>
<comment type="caution">
    <text evidence="1">The sequence shown here is derived from an EMBL/GenBank/DDBJ whole genome shotgun (WGS) entry which is preliminary data.</text>
</comment>
<organism evidence="1 2">
    <name type="scientific">Actinomadura geliboluensis</name>
    <dbReference type="NCBI Taxonomy" id="882440"/>
    <lineage>
        <taxon>Bacteria</taxon>
        <taxon>Bacillati</taxon>
        <taxon>Actinomycetota</taxon>
        <taxon>Actinomycetes</taxon>
        <taxon>Streptosporangiales</taxon>
        <taxon>Thermomonosporaceae</taxon>
        <taxon>Actinomadura</taxon>
    </lineage>
</organism>
<dbReference type="AlphaFoldDB" id="A0A5S4H994"/>
<name>A0A5S4H994_9ACTN</name>
<dbReference type="EMBL" id="VCKZ01000019">
    <property type="protein sequence ID" value="TMR41552.1"/>
    <property type="molecule type" value="Genomic_DNA"/>
</dbReference>
<dbReference type="RefSeq" id="WP_138634744.1">
    <property type="nucleotide sequence ID" value="NZ_VCKZ01000019.1"/>
</dbReference>
<gene>
    <name evidence="1" type="ORF">ETD96_04960</name>
</gene>
<dbReference type="Proteomes" id="UP000305238">
    <property type="component" value="Unassembled WGS sequence"/>
</dbReference>
<sequence length="92" mass="10191">MHSDPLHGEQSCSMPRCGRPSCFHVRLEAAARTETGRDSCGAHLAEVVQELALRARERRKRPARVVVYATGERRRTKGPGPFDRLALGTIPV</sequence>
<evidence type="ECO:0000313" key="1">
    <source>
        <dbReference type="EMBL" id="TMR41552.1"/>
    </source>
</evidence>
<dbReference type="OrthoDB" id="3481755at2"/>